<name>A0A090IFJ2_9GAMM</name>
<organism evidence="1 2">
    <name type="scientific">Moritella viscosa</name>
    <dbReference type="NCBI Taxonomy" id="80854"/>
    <lineage>
        <taxon>Bacteria</taxon>
        <taxon>Pseudomonadati</taxon>
        <taxon>Pseudomonadota</taxon>
        <taxon>Gammaproteobacteria</taxon>
        <taxon>Alteromonadales</taxon>
        <taxon>Moritellaceae</taxon>
        <taxon>Moritella</taxon>
    </lineage>
</organism>
<proteinExistence type="predicted"/>
<accession>A0A090IFJ2</accession>
<dbReference type="OrthoDB" id="9808192at2"/>
<protein>
    <submittedName>
        <fullName evidence="1">Uncharacterized protein</fullName>
    </submittedName>
</protein>
<reference evidence="1 2" key="1">
    <citation type="submission" date="2016-11" db="EMBL/GenBank/DDBJ databases">
        <authorList>
            <person name="Jaros S."/>
            <person name="Januszkiewicz K."/>
            <person name="Wedrychowicz H."/>
        </authorList>
    </citation>
    <scope>NUCLEOTIDE SEQUENCE [LARGE SCALE GENOMIC DNA]</scope>
    <source>
        <strain evidence="1">NVI 5450</strain>
    </source>
</reference>
<dbReference type="InterPro" id="IPR007038">
    <property type="entry name" value="HupE_UreJ"/>
</dbReference>
<dbReference type="RefSeq" id="WP_045108943.1">
    <property type="nucleotide sequence ID" value="NZ_CAWRBC010000076.1"/>
</dbReference>
<evidence type="ECO:0000313" key="2">
    <source>
        <dbReference type="Proteomes" id="UP000183794"/>
    </source>
</evidence>
<dbReference type="EMBL" id="FPLD01000005">
    <property type="protein sequence ID" value="SGY82691.1"/>
    <property type="molecule type" value="Genomic_DNA"/>
</dbReference>
<dbReference type="PATRIC" id="fig|80854.5.peg.517"/>
<dbReference type="AlphaFoldDB" id="A0A090IFJ2"/>
<dbReference type="KEGG" id="mvs:MVIS_0489"/>
<dbReference type="HOGENOM" id="CLU_088877_2_0_6"/>
<dbReference type="STRING" id="80854.MVIS_0489"/>
<gene>
    <name evidence="1" type="ORF">NVI5450_0191</name>
</gene>
<dbReference type="Proteomes" id="UP000183794">
    <property type="component" value="Unassembled WGS sequence"/>
</dbReference>
<dbReference type="Pfam" id="PF04955">
    <property type="entry name" value="HupE_UreJ"/>
    <property type="match status" value="1"/>
</dbReference>
<evidence type="ECO:0000313" key="1">
    <source>
        <dbReference type="EMBL" id="SGY82691.1"/>
    </source>
</evidence>
<sequence length="201" mass="21237">MKFLRLLTLSTLFAAPMAFAHSGHMPHSSIVDGILHPLTGFDHLIMMFSLGILISRVTSSLVTNNPATNKSSPIKIKFSLFMAALISLVIGLIVGSVTVAVTGIELIIAASTFVVALGIWNSFNRHESFTTLLLMISIGLVFFHGFAHGIEATGSLSGFGVGMLISALAIMFVGERVSHLIVSKWLGAGIAASNVALMIVS</sequence>